<feature type="signal peptide" evidence="2">
    <location>
        <begin position="1"/>
        <end position="22"/>
    </location>
</feature>
<evidence type="ECO:0000256" key="2">
    <source>
        <dbReference type="SAM" id="SignalP"/>
    </source>
</evidence>
<dbReference type="Proteomes" id="UP000236621">
    <property type="component" value="Unassembled WGS sequence"/>
</dbReference>
<keyword evidence="2" id="KW-0732">Signal</keyword>
<feature type="chain" id="PRO_5014472067" evidence="2">
    <location>
        <begin position="23"/>
        <end position="221"/>
    </location>
</feature>
<evidence type="ECO:0000256" key="1">
    <source>
        <dbReference type="SAM" id="MobiDB-lite"/>
    </source>
</evidence>
<evidence type="ECO:0000313" key="3">
    <source>
        <dbReference type="EMBL" id="PNY24284.1"/>
    </source>
</evidence>
<feature type="compositionally biased region" description="Low complexity" evidence="1">
    <location>
        <begin position="105"/>
        <end position="166"/>
    </location>
</feature>
<gene>
    <name evidence="3" type="ORF">TCAP_05778</name>
</gene>
<sequence>MAIGSLAIALGALVLAAAPALARTDLTGCTYYDSVISPSQQAAYPTRIWYVPDTGEVCDFLDCGGGRAPPKTTVPGCPLYAGTATYSPSFINLKTLGGAPATTATAAGRTAAPPTVTGTASGSDSAKSSVASTSPLAGGDKATTTTGTTAAPSVAGTASGSGSAKSLVPSRTAGDKATTTTGTTTTAAATKSAAAAAGPPAAAAVLGPCLLAGVAAGMGLL</sequence>
<name>A0A2K3Q9W7_9HYPO</name>
<organism evidence="3 4">
    <name type="scientific">Tolypocladium capitatum</name>
    <dbReference type="NCBI Taxonomy" id="45235"/>
    <lineage>
        <taxon>Eukaryota</taxon>
        <taxon>Fungi</taxon>
        <taxon>Dikarya</taxon>
        <taxon>Ascomycota</taxon>
        <taxon>Pezizomycotina</taxon>
        <taxon>Sordariomycetes</taxon>
        <taxon>Hypocreomycetidae</taxon>
        <taxon>Hypocreales</taxon>
        <taxon>Ophiocordycipitaceae</taxon>
        <taxon>Tolypocladium</taxon>
    </lineage>
</organism>
<dbReference type="OrthoDB" id="3942074at2759"/>
<comment type="caution">
    <text evidence="3">The sequence shown here is derived from an EMBL/GenBank/DDBJ whole genome shotgun (WGS) entry which is preliminary data.</text>
</comment>
<dbReference type="STRING" id="45235.A0A2K3Q9W7"/>
<accession>A0A2K3Q9W7</accession>
<evidence type="ECO:0000313" key="4">
    <source>
        <dbReference type="Proteomes" id="UP000236621"/>
    </source>
</evidence>
<feature type="region of interest" description="Disordered" evidence="1">
    <location>
        <begin position="105"/>
        <end position="183"/>
    </location>
</feature>
<keyword evidence="4" id="KW-1185">Reference proteome</keyword>
<protein>
    <submittedName>
        <fullName evidence="3">Siderophore biosynthesis enzyme</fullName>
    </submittedName>
</protein>
<dbReference type="AlphaFoldDB" id="A0A2K3Q9W7"/>
<proteinExistence type="predicted"/>
<dbReference type="EMBL" id="NRSZ01000925">
    <property type="protein sequence ID" value="PNY24284.1"/>
    <property type="molecule type" value="Genomic_DNA"/>
</dbReference>
<reference evidence="3 4" key="1">
    <citation type="submission" date="2017-08" db="EMBL/GenBank/DDBJ databases">
        <title>Harnessing the power of phylogenomics to disentangle the directionality and signatures of interkingdom host jumping in the parasitic fungal genus Tolypocladium.</title>
        <authorList>
            <person name="Quandt C.A."/>
            <person name="Patterson W."/>
            <person name="Spatafora J.W."/>
        </authorList>
    </citation>
    <scope>NUCLEOTIDE SEQUENCE [LARGE SCALE GENOMIC DNA]</scope>
    <source>
        <strain evidence="3 4">CBS 113982</strain>
    </source>
</reference>